<name>A0ABW3ZDD9_9RHOB</name>
<evidence type="ECO:0000313" key="1">
    <source>
        <dbReference type="EMBL" id="MFD1341101.1"/>
    </source>
</evidence>
<protein>
    <submittedName>
        <fullName evidence="1">Uncharacterized protein</fullName>
    </submittedName>
</protein>
<organism evidence="1 2">
    <name type="scientific">Litorisediminicola beolgyonensis</name>
    <dbReference type="NCBI Taxonomy" id="1173614"/>
    <lineage>
        <taxon>Bacteria</taxon>
        <taxon>Pseudomonadati</taxon>
        <taxon>Pseudomonadota</taxon>
        <taxon>Alphaproteobacteria</taxon>
        <taxon>Rhodobacterales</taxon>
        <taxon>Paracoccaceae</taxon>
        <taxon>Litorisediminicola</taxon>
    </lineage>
</organism>
<evidence type="ECO:0000313" key="2">
    <source>
        <dbReference type="Proteomes" id="UP001597135"/>
    </source>
</evidence>
<accession>A0ABW3ZDD9</accession>
<dbReference type="EMBL" id="JBHTMU010000002">
    <property type="protein sequence ID" value="MFD1341101.1"/>
    <property type="molecule type" value="Genomic_DNA"/>
</dbReference>
<keyword evidence="2" id="KW-1185">Reference proteome</keyword>
<proteinExistence type="predicted"/>
<dbReference type="Proteomes" id="UP001597135">
    <property type="component" value="Unassembled WGS sequence"/>
</dbReference>
<dbReference type="RefSeq" id="WP_386801161.1">
    <property type="nucleotide sequence ID" value="NZ_JBHTMU010000002.1"/>
</dbReference>
<sequence>MTYVFDGGAARKFVLARFAAPLFRIVSSDVSHLAVERVETALDAPRTCELRFEFGQTRWAIRAYRMFRPCDRKAYRRDRDVLRYLDGWFGAPRYLLGLDAIGLLITRKPLGQSVTTALATADPLAIAEQLGDWLARFDAVAPRQQVADSWGDHLMAFPGGFDQRTLAEAWCSLKAIPVRSVSLGGTAARIDNLVLTRCGSVAAQRFDACDAKPRGWDVIEALMALISRTDADPRQLSEAILRGFSTAGAPSRLVEELTELSEIVLRARARAVAEGRV</sequence>
<comment type="caution">
    <text evidence="1">The sequence shown here is derived from an EMBL/GenBank/DDBJ whole genome shotgun (WGS) entry which is preliminary data.</text>
</comment>
<gene>
    <name evidence="1" type="ORF">ACFQ4E_01555</name>
</gene>
<reference evidence="2" key="1">
    <citation type="journal article" date="2019" name="Int. J. Syst. Evol. Microbiol.">
        <title>The Global Catalogue of Microorganisms (GCM) 10K type strain sequencing project: providing services to taxonomists for standard genome sequencing and annotation.</title>
        <authorList>
            <consortium name="The Broad Institute Genomics Platform"/>
            <consortium name="The Broad Institute Genome Sequencing Center for Infectious Disease"/>
            <person name="Wu L."/>
            <person name="Ma J."/>
        </authorList>
    </citation>
    <scope>NUCLEOTIDE SEQUENCE [LARGE SCALE GENOMIC DNA]</scope>
    <source>
        <strain evidence="2">CCUG 62953</strain>
    </source>
</reference>